<evidence type="ECO:0000313" key="2">
    <source>
        <dbReference type="EMBL" id="GAA3516726.1"/>
    </source>
</evidence>
<accession>A0ABP6UQ24</accession>
<evidence type="ECO:0008006" key="4">
    <source>
        <dbReference type="Google" id="ProtNLM"/>
    </source>
</evidence>
<dbReference type="EMBL" id="BAABCW010000016">
    <property type="protein sequence ID" value="GAA3516726.1"/>
    <property type="molecule type" value="Genomic_DNA"/>
</dbReference>
<organism evidence="2 3">
    <name type="scientific">Aquimarina addita</name>
    <dbReference type="NCBI Taxonomy" id="870485"/>
    <lineage>
        <taxon>Bacteria</taxon>
        <taxon>Pseudomonadati</taxon>
        <taxon>Bacteroidota</taxon>
        <taxon>Flavobacteriia</taxon>
        <taxon>Flavobacteriales</taxon>
        <taxon>Flavobacteriaceae</taxon>
        <taxon>Aquimarina</taxon>
    </lineage>
</organism>
<keyword evidence="1" id="KW-0732">Signal</keyword>
<proteinExistence type="predicted"/>
<reference evidence="3" key="1">
    <citation type="journal article" date="2019" name="Int. J. Syst. Evol. Microbiol.">
        <title>The Global Catalogue of Microorganisms (GCM) 10K type strain sequencing project: providing services to taxonomists for standard genome sequencing and annotation.</title>
        <authorList>
            <consortium name="The Broad Institute Genomics Platform"/>
            <consortium name="The Broad Institute Genome Sequencing Center for Infectious Disease"/>
            <person name="Wu L."/>
            <person name="Ma J."/>
        </authorList>
    </citation>
    <scope>NUCLEOTIDE SEQUENCE [LARGE SCALE GENOMIC DNA]</scope>
    <source>
        <strain evidence="3">JCM 17106</strain>
    </source>
</reference>
<evidence type="ECO:0000256" key="1">
    <source>
        <dbReference type="SAM" id="SignalP"/>
    </source>
</evidence>
<evidence type="ECO:0000313" key="3">
    <source>
        <dbReference type="Proteomes" id="UP001500459"/>
    </source>
</evidence>
<gene>
    <name evidence="2" type="ORF">GCM10022393_33560</name>
</gene>
<name>A0ABP6UQ24_9FLAO</name>
<dbReference type="PROSITE" id="PS51257">
    <property type="entry name" value="PROKAR_LIPOPROTEIN"/>
    <property type="match status" value="1"/>
</dbReference>
<protein>
    <recommendedName>
        <fullName evidence="4">Secreted protein</fullName>
    </recommendedName>
</protein>
<dbReference type="Proteomes" id="UP001500459">
    <property type="component" value="Unassembled WGS sequence"/>
</dbReference>
<comment type="caution">
    <text evidence="2">The sequence shown here is derived from an EMBL/GenBank/DDBJ whole genome shotgun (WGS) entry which is preliminary data.</text>
</comment>
<sequence>MKAIKTIFAVLFVSSMFIACENDNVNEELGVDEVDVELFGDEDADEEEIIPTN</sequence>
<feature type="chain" id="PRO_5047083495" description="Secreted protein" evidence="1">
    <location>
        <begin position="20"/>
        <end position="53"/>
    </location>
</feature>
<dbReference type="RefSeq" id="WP_344929396.1">
    <property type="nucleotide sequence ID" value="NZ_BAABCW010000016.1"/>
</dbReference>
<keyword evidence="3" id="KW-1185">Reference proteome</keyword>
<feature type="signal peptide" evidence="1">
    <location>
        <begin position="1"/>
        <end position="19"/>
    </location>
</feature>